<comment type="caution">
    <text evidence="1">The sequence shown here is derived from an EMBL/GenBank/DDBJ whole genome shotgun (WGS) entry which is preliminary data.</text>
</comment>
<organism evidence="1 2">
    <name type="scientific">Manihot esculenta</name>
    <name type="common">Cassava</name>
    <name type="synonym">Jatropha manihot</name>
    <dbReference type="NCBI Taxonomy" id="3983"/>
    <lineage>
        <taxon>Eukaryota</taxon>
        <taxon>Viridiplantae</taxon>
        <taxon>Streptophyta</taxon>
        <taxon>Embryophyta</taxon>
        <taxon>Tracheophyta</taxon>
        <taxon>Spermatophyta</taxon>
        <taxon>Magnoliopsida</taxon>
        <taxon>eudicotyledons</taxon>
        <taxon>Gunneridae</taxon>
        <taxon>Pentapetalae</taxon>
        <taxon>rosids</taxon>
        <taxon>fabids</taxon>
        <taxon>Malpighiales</taxon>
        <taxon>Euphorbiaceae</taxon>
        <taxon>Crotonoideae</taxon>
        <taxon>Manihoteae</taxon>
        <taxon>Manihot</taxon>
    </lineage>
</organism>
<protein>
    <submittedName>
        <fullName evidence="1">Uncharacterized protein</fullName>
    </submittedName>
</protein>
<keyword evidence="2" id="KW-1185">Reference proteome</keyword>
<dbReference type="EMBL" id="CM004395">
    <property type="protein sequence ID" value="KAG8648346.1"/>
    <property type="molecule type" value="Genomic_DNA"/>
</dbReference>
<sequence length="120" mass="14025">MGVQDIVGKHLRYRYKKLISSEEELARPRSSSCVKKMNGGLKGLRLWRSRKLILKALSVMVLPSRIARVYADIISRIKMDDLYPNIIFYTQWGLPVLSHPSVKCRRRRETNLQVIKIFPQ</sequence>
<proteinExistence type="predicted"/>
<dbReference type="Proteomes" id="UP000091857">
    <property type="component" value="Chromosome 9"/>
</dbReference>
<name>A0ACB7H837_MANES</name>
<evidence type="ECO:0000313" key="2">
    <source>
        <dbReference type="Proteomes" id="UP000091857"/>
    </source>
</evidence>
<accession>A0ACB7H837</accession>
<gene>
    <name evidence="1" type="ORF">MANES_09G182700v8</name>
</gene>
<evidence type="ECO:0000313" key="1">
    <source>
        <dbReference type="EMBL" id="KAG8648346.1"/>
    </source>
</evidence>
<reference evidence="2" key="1">
    <citation type="journal article" date="2016" name="Nat. Biotechnol.">
        <title>Sequencing wild and cultivated cassava and related species reveals extensive interspecific hybridization and genetic diversity.</title>
        <authorList>
            <person name="Bredeson J.V."/>
            <person name="Lyons J.B."/>
            <person name="Prochnik S.E."/>
            <person name="Wu G.A."/>
            <person name="Ha C.M."/>
            <person name="Edsinger-Gonzales E."/>
            <person name="Grimwood J."/>
            <person name="Schmutz J."/>
            <person name="Rabbi I.Y."/>
            <person name="Egesi C."/>
            <person name="Nauluvula P."/>
            <person name="Lebot V."/>
            <person name="Ndunguru J."/>
            <person name="Mkamilo G."/>
            <person name="Bart R.S."/>
            <person name="Setter T.L."/>
            <person name="Gleadow R.M."/>
            <person name="Kulakow P."/>
            <person name="Ferguson M.E."/>
            <person name="Rounsley S."/>
            <person name="Rokhsar D.S."/>
        </authorList>
    </citation>
    <scope>NUCLEOTIDE SEQUENCE [LARGE SCALE GENOMIC DNA]</scope>
    <source>
        <strain evidence="2">cv. AM560-2</strain>
    </source>
</reference>